<dbReference type="RefSeq" id="WP_238312154.1">
    <property type="nucleotide sequence ID" value="NZ_BPQV01000009.1"/>
</dbReference>
<protein>
    <recommendedName>
        <fullName evidence="4">Lipoprotein</fullName>
    </recommendedName>
</protein>
<sequence>MDGRPAMRGFALGIALAVSACTTATAPPAPSPIVPTTFRERVAALALKQVKFGAVSLLPVRFERSRIAGPFEDGERTLYCVSSRMYGRDFFEPERPKVVIREEIGTEKLSIVEEDDEVCSGHRYQPFPELDALGNRRGG</sequence>
<evidence type="ECO:0000256" key="1">
    <source>
        <dbReference type="SAM" id="SignalP"/>
    </source>
</evidence>
<organism evidence="2 3">
    <name type="scientific">Methylobacterium organophilum</name>
    <dbReference type="NCBI Taxonomy" id="410"/>
    <lineage>
        <taxon>Bacteria</taxon>
        <taxon>Pseudomonadati</taxon>
        <taxon>Pseudomonadota</taxon>
        <taxon>Alphaproteobacteria</taxon>
        <taxon>Hyphomicrobiales</taxon>
        <taxon>Methylobacteriaceae</taxon>
        <taxon>Methylobacterium</taxon>
    </lineage>
</organism>
<dbReference type="EMBL" id="BPQV01000009">
    <property type="protein sequence ID" value="GJE28267.1"/>
    <property type="molecule type" value="Genomic_DNA"/>
</dbReference>
<evidence type="ECO:0008006" key="4">
    <source>
        <dbReference type="Google" id="ProtNLM"/>
    </source>
</evidence>
<comment type="caution">
    <text evidence="2">The sequence shown here is derived from an EMBL/GenBank/DDBJ whole genome shotgun (WGS) entry which is preliminary data.</text>
</comment>
<keyword evidence="3" id="KW-1185">Reference proteome</keyword>
<reference evidence="2" key="1">
    <citation type="journal article" date="2021" name="Front. Microbiol.">
        <title>Comprehensive Comparative Genomics and Phenotyping of Methylobacterium Species.</title>
        <authorList>
            <person name="Alessa O."/>
            <person name="Ogura Y."/>
            <person name="Fujitani Y."/>
            <person name="Takami H."/>
            <person name="Hayashi T."/>
            <person name="Sahin N."/>
            <person name="Tani A."/>
        </authorList>
    </citation>
    <scope>NUCLEOTIDE SEQUENCE</scope>
    <source>
        <strain evidence="2">NBRC 15689</strain>
    </source>
</reference>
<reference evidence="2" key="2">
    <citation type="submission" date="2021-08" db="EMBL/GenBank/DDBJ databases">
        <authorList>
            <person name="Tani A."/>
            <person name="Ola A."/>
            <person name="Ogura Y."/>
            <person name="Katsura K."/>
            <person name="Hayashi T."/>
        </authorList>
    </citation>
    <scope>NUCLEOTIDE SEQUENCE</scope>
    <source>
        <strain evidence="2">NBRC 15689</strain>
    </source>
</reference>
<evidence type="ECO:0000313" key="3">
    <source>
        <dbReference type="Proteomes" id="UP001055156"/>
    </source>
</evidence>
<accession>A0ABQ4TE03</accession>
<gene>
    <name evidence="2" type="ORF">LKMONMHP_3134</name>
</gene>
<evidence type="ECO:0000313" key="2">
    <source>
        <dbReference type="EMBL" id="GJE28267.1"/>
    </source>
</evidence>
<feature type="chain" id="PRO_5045830763" description="Lipoprotein" evidence="1">
    <location>
        <begin position="27"/>
        <end position="139"/>
    </location>
</feature>
<keyword evidence="1" id="KW-0732">Signal</keyword>
<feature type="signal peptide" evidence="1">
    <location>
        <begin position="1"/>
        <end position="26"/>
    </location>
</feature>
<dbReference type="Proteomes" id="UP001055156">
    <property type="component" value="Unassembled WGS sequence"/>
</dbReference>
<proteinExistence type="predicted"/>
<name>A0ABQ4TE03_METOR</name>
<dbReference type="PROSITE" id="PS51257">
    <property type="entry name" value="PROKAR_LIPOPROTEIN"/>
    <property type="match status" value="1"/>
</dbReference>